<accession>A0A4Y2KZL8</accession>
<organism evidence="2 3">
    <name type="scientific">Araneus ventricosus</name>
    <name type="common">Orbweaver spider</name>
    <name type="synonym">Epeira ventricosa</name>
    <dbReference type="NCBI Taxonomy" id="182803"/>
    <lineage>
        <taxon>Eukaryota</taxon>
        <taxon>Metazoa</taxon>
        <taxon>Ecdysozoa</taxon>
        <taxon>Arthropoda</taxon>
        <taxon>Chelicerata</taxon>
        <taxon>Arachnida</taxon>
        <taxon>Araneae</taxon>
        <taxon>Araneomorphae</taxon>
        <taxon>Entelegynae</taxon>
        <taxon>Araneoidea</taxon>
        <taxon>Araneidae</taxon>
        <taxon>Araneus</taxon>
    </lineage>
</organism>
<evidence type="ECO:0000313" key="2">
    <source>
        <dbReference type="EMBL" id="GBN06983.1"/>
    </source>
</evidence>
<dbReference type="AlphaFoldDB" id="A0A4Y2KZL8"/>
<comment type="caution">
    <text evidence="2">The sequence shown here is derived from an EMBL/GenBank/DDBJ whole genome shotgun (WGS) entry which is preliminary data.</text>
</comment>
<dbReference type="Proteomes" id="UP000499080">
    <property type="component" value="Unassembled WGS sequence"/>
</dbReference>
<evidence type="ECO:0000313" key="3">
    <source>
        <dbReference type="Proteomes" id="UP000499080"/>
    </source>
</evidence>
<name>A0A4Y2KZL8_ARAVE</name>
<sequence>MRGPFKSFLTRVEVNCPQPEGRQLNDKGGELDGQSRFVLSTVDSPQVTGPETLCFPVPEEVRRKPKPEMDNGVQTRHSLHLLRFVTCSSDLS</sequence>
<dbReference type="EMBL" id="BGPR01196795">
    <property type="protein sequence ID" value="GBN06877.1"/>
    <property type="molecule type" value="Genomic_DNA"/>
</dbReference>
<protein>
    <submittedName>
        <fullName evidence="2">Uncharacterized protein</fullName>
    </submittedName>
</protein>
<proteinExistence type="predicted"/>
<evidence type="ECO:0000313" key="1">
    <source>
        <dbReference type="EMBL" id="GBN06877.1"/>
    </source>
</evidence>
<gene>
    <name evidence="1" type="ORF">AVEN_102760_1</name>
    <name evidence="2" type="ORF">AVEN_157251_1</name>
</gene>
<reference evidence="2 3" key="1">
    <citation type="journal article" date="2019" name="Sci. Rep.">
        <title>Orb-weaving spider Araneus ventricosus genome elucidates the spidroin gene catalogue.</title>
        <authorList>
            <person name="Kono N."/>
            <person name="Nakamura H."/>
            <person name="Ohtoshi R."/>
            <person name="Moran D.A.P."/>
            <person name="Shinohara A."/>
            <person name="Yoshida Y."/>
            <person name="Fujiwara M."/>
            <person name="Mori M."/>
            <person name="Tomita M."/>
            <person name="Arakawa K."/>
        </authorList>
    </citation>
    <scope>NUCLEOTIDE SEQUENCE [LARGE SCALE GENOMIC DNA]</scope>
</reference>
<keyword evidence="3" id="KW-1185">Reference proteome</keyword>
<dbReference type="EMBL" id="BGPR01196833">
    <property type="protein sequence ID" value="GBN06983.1"/>
    <property type="molecule type" value="Genomic_DNA"/>
</dbReference>